<evidence type="ECO:0000313" key="6">
    <source>
        <dbReference type="Proteomes" id="UP001151081"/>
    </source>
</evidence>
<dbReference type="AlphaFoldDB" id="A0A9X3X3H8"/>
<feature type="domain" description="PAC" evidence="3">
    <location>
        <begin position="346"/>
        <end position="397"/>
    </location>
</feature>
<dbReference type="Proteomes" id="UP001151081">
    <property type="component" value="Unassembled WGS sequence"/>
</dbReference>
<dbReference type="PROSITE" id="PS50801">
    <property type="entry name" value="STAS"/>
    <property type="match status" value="1"/>
</dbReference>
<evidence type="ECO:0000259" key="3">
    <source>
        <dbReference type="PROSITE" id="PS50113"/>
    </source>
</evidence>
<dbReference type="InterPro" id="IPR000700">
    <property type="entry name" value="PAS-assoc_C"/>
</dbReference>
<organism evidence="5 6">
    <name type="scientific">Polyangium jinanense</name>
    <dbReference type="NCBI Taxonomy" id="2829994"/>
    <lineage>
        <taxon>Bacteria</taxon>
        <taxon>Pseudomonadati</taxon>
        <taxon>Myxococcota</taxon>
        <taxon>Polyangia</taxon>
        <taxon>Polyangiales</taxon>
        <taxon>Polyangiaceae</taxon>
        <taxon>Polyangium</taxon>
    </lineage>
</organism>
<reference evidence="5 6" key="1">
    <citation type="submission" date="2021-04" db="EMBL/GenBank/DDBJ databases">
        <title>Genome analysis of Polyangium sp.</title>
        <authorList>
            <person name="Li Y."/>
            <person name="Wang J."/>
        </authorList>
    </citation>
    <scope>NUCLEOTIDE SEQUENCE [LARGE SCALE GENOMIC DNA]</scope>
    <source>
        <strain evidence="5 6">SDU14</strain>
    </source>
</reference>
<dbReference type="PROSITE" id="PS50112">
    <property type="entry name" value="PAS"/>
    <property type="match status" value="2"/>
</dbReference>
<dbReference type="PROSITE" id="PS50113">
    <property type="entry name" value="PAC"/>
    <property type="match status" value="2"/>
</dbReference>
<comment type="caution">
    <text evidence="5">The sequence shown here is derived from an EMBL/GenBank/DDBJ whole genome shotgun (WGS) entry which is preliminary data.</text>
</comment>
<dbReference type="Gene3D" id="3.30.750.24">
    <property type="entry name" value="STAS domain"/>
    <property type="match status" value="1"/>
</dbReference>
<dbReference type="InterPro" id="IPR051932">
    <property type="entry name" value="Bact_StressResp_Reg"/>
</dbReference>
<dbReference type="Pfam" id="PF01740">
    <property type="entry name" value="STAS"/>
    <property type="match status" value="1"/>
</dbReference>
<proteinExistence type="predicted"/>
<dbReference type="CDD" id="cd07041">
    <property type="entry name" value="STAS_RsbR_RsbS_like"/>
    <property type="match status" value="1"/>
</dbReference>
<dbReference type="CDD" id="cd00130">
    <property type="entry name" value="PAS"/>
    <property type="match status" value="2"/>
</dbReference>
<evidence type="ECO:0000313" key="5">
    <source>
        <dbReference type="EMBL" id="MDC3980686.1"/>
    </source>
</evidence>
<dbReference type="InterPro" id="IPR002645">
    <property type="entry name" value="STAS_dom"/>
</dbReference>
<evidence type="ECO:0000259" key="2">
    <source>
        <dbReference type="PROSITE" id="PS50112"/>
    </source>
</evidence>
<feature type="domain" description="PAC" evidence="3">
    <location>
        <begin position="220"/>
        <end position="272"/>
    </location>
</feature>
<dbReference type="RefSeq" id="WP_272419295.1">
    <property type="nucleotide sequence ID" value="NZ_JAGTJJ010000003.1"/>
</dbReference>
<feature type="domain" description="PAS" evidence="2">
    <location>
        <begin position="273"/>
        <end position="318"/>
    </location>
</feature>
<gene>
    <name evidence="5" type="ORF">KEG57_09280</name>
</gene>
<name>A0A9X3X3H8_9BACT</name>
<sequence>MSDPSASTYRAFLDSQARDLALSVARDAMTADALLGKATTAEVAAWSEAVVDATIGALVGEDGAAARVTAAALDLGRRGAPVDEVLRVLSGARRHFQRALRAGPASPLDAAAYADALDRLLATHDEAASALARCAVSATDAARCDGEARFRSLVNAVKSVVVIIGEDHTILEWNSEAERLYGWSRDEILGKNYLEWFVPAEARAAVAVDMRKVLGGEETRGFENPITSRDGTVRVLQWNVGRLRDGEGRAIAVVASGIDITDHKRDREALDRSEGMLHAVMTNAPIMLFVKDLEGRYTLTNRAFDEGMGFEPNFAIGKVDTKVLPPAVLAKHRADDQRVFDAGGPIQIETNIPTKNGVRVFLGSKFPLFDTNGKAYAICGIASDITDLRRAEAEQATFQVRIIEAQRETLRELSTPLLPIASGVVLMPLVGAIDESRAALVLEALLQGVVAHRAEVAILDITGVRTVDTPVALGLVQAAQAAGLLGADVVLTGVRPAAARTLVELGIDMRGIKTVSTLEQGVAHAIGRSGRSAHAKAPAR</sequence>
<keyword evidence="6" id="KW-1185">Reference proteome</keyword>
<dbReference type="EMBL" id="JAGTJJ010000003">
    <property type="protein sequence ID" value="MDC3980686.1"/>
    <property type="molecule type" value="Genomic_DNA"/>
</dbReference>
<dbReference type="InterPro" id="IPR036513">
    <property type="entry name" value="STAS_dom_sf"/>
</dbReference>
<dbReference type="InterPro" id="IPR000014">
    <property type="entry name" value="PAS"/>
</dbReference>
<feature type="domain" description="STAS" evidence="4">
    <location>
        <begin position="414"/>
        <end position="525"/>
    </location>
</feature>
<dbReference type="InterPro" id="IPR013656">
    <property type="entry name" value="PAS_4"/>
</dbReference>
<protein>
    <submittedName>
        <fullName evidence="5">PAS domain S-box protein</fullName>
    </submittedName>
</protein>
<dbReference type="PANTHER" id="PTHR33745:SF3">
    <property type="entry name" value="RSBT CO-ANTAGONIST PROTEIN RSBRC"/>
    <property type="match status" value="1"/>
</dbReference>
<dbReference type="SUPFAM" id="SSF52091">
    <property type="entry name" value="SpoIIaa-like"/>
    <property type="match status" value="1"/>
</dbReference>
<dbReference type="SMART" id="SM00091">
    <property type="entry name" value="PAS"/>
    <property type="match status" value="2"/>
</dbReference>
<accession>A0A9X3X3H8</accession>
<evidence type="ECO:0000259" key="4">
    <source>
        <dbReference type="PROSITE" id="PS50801"/>
    </source>
</evidence>
<dbReference type="SUPFAM" id="SSF55785">
    <property type="entry name" value="PYP-like sensor domain (PAS domain)"/>
    <property type="match status" value="2"/>
</dbReference>
<keyword evidence="1" id="KW-0597">Phosphoprotein</keyword>
<evidence type="ECO:0000256" key="1">
    <source>
        <dbReference type="ARBA" id="ARBA00022553"/>
    </source>
</evidence>
<feature type="domain" description="PAS" evidence="2">
    <location>
        <begin position="146"/>
        <end position="217"/>
    </location>
</feature>
<dbReference type="NCBIfam" id="TIGR00229">
    <property type="entry name" value="sensory_box"/>
    <property type="match status" value="2"/>
</dbReference>
<dbReference type="Pfam" id="PF08448">
    <property type="entry name" value="PAS_4"/>
    <property type="match status" value="2"/>
</dbReference>
<dbReference type="InterPro" id="IPR035965">
    <property type="entry name" value="PAS-like_dom_sf"/>
</dbReference>
<dbReference type="PANTHER" id="PTHR33745">
    <property type="entry name" value="RSBT ANTAGONIST PROTEIN RSBS-RELATED"/>
    <property type="match status" value="1"/>
</dbReference>
<dbReference type="Gene3D" id="3.30.450.20">
    <property type="entry name" value="PAS domain"/>
    <property type="match status" value="2"/>
</dbReference>